<sequence>MSLSQISVTLNLTVERDVLLSKPPVQYSSQLECRYQPTMVLETISIIITRSCCDFLQSRPSAKWSRSSKA</sequence>
<dbReference type="AlphaFoldDB" id="A0A0C9ZMT3"/>
<evidence type="ECO:0000313" key="2">
    <source>
        <dbReference type="Proteomes" id="UP000054018"/>
    </source>
</evidence>
<keyword evidence="2" id="KW-1185">Reference proteome</keyword>
<dbReference type="Proteomes" id="UP000054018">
    <property type="component" value="Unassembled WGS sequence"/>
</dbReference>
<organism evidence="1 2">
    <name type="scientific">Pisolithus microcarpus 441</name>
    <dbReference type="NCBI Taxonomy" id="765257"/>
    <lineage>
        <taxon>Eukaryota</taxon>
        <taxon>Fungi</taxon>
        <taxon>Dikarya</taxon>
        <taxon>Basidiomycota</taxon>
        <taxon>Agaricomycotina</taxon>
        <taxon>Agaricomycetes</taxon>
        <taxon>Agaricomycetidae</taxon>
        <taxon>Boletales</taxon>
        <taxon>Sclerodermatineae</taxon>
        <taxon>Pisolithaceae</taxon>
        <taxon>Pisolithus</taxon>
    </lineage>
</organism>
<reference evidence="2" key="2">
    <citation type="submission" date="2015-01" db="EMBL/GenBank/DDBJ databases">
        <title>Evolutionary Origins and Diversification of the Mycorrhizal Mutualists.</title>
        <authorList>
            <consortium name="DOE Joint Genome Institute"/>
            <consortium name="Mycorrhizal Genomics Consortium"/>
            <person name="Kohler A."/>
            <person name="Kuo A."/>
            <person name="Nagy L.G."/>
            <person name="Floudas D."/>
            <person name="Copeland A."/>
            <person name="Barry K.W."/>
            <person name="Cichocki N."/>
            <person name="Veneault-Fourrey C."/>
            <person name="LaButti K."/>
            <person name="Lindquist E.A."/>
            <person name="Lipzen A."/>
            <person name="Lundell T."/>
            <person name="Morin E."/>
            <person name="Murat C."/>
            <person name="Riley R."/>
            <person name="Ohm R."/>
            <person name="Sun H."/>
            <person name="Tunlid A."/>
            <person name="Henrissat B."/>
            <person name="Grigoriev I.V."/>
            <person name="Hibbett D.S."/>
            <person name="Martin F."/>
        </authorList>
    </citation>
    <scope>NUCLEOTIDE SEQUENCE [LARGE SCALE GENOMIC DNA]</scope>
    <source>
        <strain evidence="2">441</strain>
    </source>
</reference>
<reference evidence="1 2" key="1">
    <citation type="submission" date="2014-04" db="EMBL/GenBank/DDBJ databases">
        <authorList>
            <consortium name="DOE Joint Genome Institute"/>
            <person name="Kuo A."/>
            <person name="Kohler A."/>
            <person name="Costa M.D."/>
            <person name="Nagy L.G."/>
            <person name="Floudas D."/>
            <person name="Copeland A."/>
            <person name="Barry K.W."/>
            <person name="Cichocki N."/>
            <person name="Veneault-Fourrey C."/>
            <person name="LaButti K."/>
            <person name="Lindquist E.A."/>
            <person name="Lipzen A."/>
            <person name="Lundell T."/>
            <person name="Morin E."/>
            <person name="Murat C."/>
            <person name="Sun H."/>
            <person name="Tunlid A."/>
            <person name="Henrissat B."/>
            <person name="Grigoriev I.V."/>
            <person name="Hibbett D.S."/>
            <person name="Martin F."/>
            <person name="Nordberg H.P."/>
            <person name="Cantor M.N."/>
            <person name="Hua S.X."/>
        </authorList>
    </citation>
    <scope>NUCLEOTIDE SEQUENCE [LARGE SCALE GENOMIC DNA]</scope>
    <source>
        <strain evidence="1 2">441</strain>
    </source>
</reference>
<name>A0A0C9ZMT3_9AGAM</name>
<evidence type="ECO:0000313" key="1">
    <source>
        <dbReference type="EMBL" id="KIK23692.1"/>
    </source>
</evidence>
<dbReference type="EMBL" id="KN833724">
    <property type="protein sequence ID" value="KIK23692.1"/>
    <property type="molecule type" value="Genomic_DNA"/>
</dbReference>
<accession>A0A0C9ZMT3</accession>
<gene>
    <name evidence="1" type="ORF">PISMIDRAFT_679153</name>
</gene>
<proteinExistence type="predicted"/>
<protein>
    <submittedName>
        <fullName evidence="1">Uncharacterized protein</fullName>
    </submittedName>
</protein>
<dbReference type="HOGENOM" id="CLU_2758771_0_0_1"/>